<feature type="signal peptide" evidence="1">
    <location>
        <begin position="1"/>
        <end position="26"/>
    </location>
</feature>
<dbReference type="EMBL" id="CP119083">
    <property type="protein sequence ID" value="WEF34197.1"/>
    <property type="molecule type" value="Genomic_DNA"/>
</dbReference>
<feature type="chain" id="PRO_5045229651" description="Tetratricopeptide repeat protein" evidence="1">
    <location>
        <begin position="27"/>
        <end position="381"/>
    </location>
</feature>
<evidence type="ECO:0000256" key="1">
    <source>
        <dbReference type="SAM" id="SignalP"/>
    </source>
</evidence>
<evidence type="ECO:0000313" key="3">
    <source>
        <dbReference type="Proteomes" id="UP001216510"/>
    </source>
</evidence>
<evidence type="ECO:0008006" key="4">
    <source>
        <dbReference type="Google" id="ProtNLM"/>
    </source>
</evidence>
<sequence>MTGSSMAVTKTIVALAAACCMAAAVAAPADETLQRLGQIRAMPAATGPQDALRQRGELDAAWRWFGNHKADALPVLRRELAAELKKAQPNQLLLLDVGYFLRAQGEPSDRALALQALLRIDPAGTVPQSQSQQLFRYVHALAAERDVRLFPLLDKVFLRGRVTVFLPQQGYTVDETSTCIYLYGQYGVAAERHLRGLLGDASVVNRALEVLMWVGSPDSVPAVAALLSTADADTFARAATFLLRAGGPQGRDALLAFDPRGLQGKTLEFYRQTRGQLDRMTFDALANQLVEVAEDRAPAAPAAIRGLDAAAARQVFATLHATYGSYEGIAPAAIARAALPRQALIDELVKVRERSLLRVSGEALADIDTTNTLINTVRFRD</sequence>
<gene>
    <name evidence="2" type="ORF">PX653_05340</name>
</gene>
<reference evidence="2 3" key="1">
    <citation type="submission" date="2023-02" db="EMBL/GenBank/DDBJ databases">
        <title>Gemone sequence of Telluria chitinolytica ACM 3522T.</title>
        <authorList>
            <person name="Frediansyah A."/>
            <person name="Miess H."/>
            <person name="Gross H."/>
        </authorList>
    </citation>
    <scope>NUCLEOTIDE SEQUENCE [LARGE SCALE GENOMIC DNA]</scope>
    <source>
        <strain evidence="2 3">ACM 3522</strain>
    </source>
</reference>
<proteinExistence type="predicted"/>
<keyword evidence="1" id="KW-0732">Signal</keyword>
<evidence type="ECO:0000313" key="2">
    <source>
        <dbReference type="EMBL" id="WEF34197.1"/>
    </source>
</evidence>
<accession>A0ABY8BE61</accession>
<name>A0ABY8BE61_9BURK</name>
<dbReference type="Proteomes" id="UP001216510">
    <property type="component" value="Chromosome"/>
</dbReference>
<dbReference type="RefSeq" id="WP_277416876.1">
    <property type="nucleotide sequence ID" value="NZ_CP119083.1"/>
</dbReference>
<keyword evidence="3" id="KW-1185">Reference proteome</keyword>
<organism evidence="2 3">
    <name type="scientific">Pseudoduganella chitinolytica</name>
    <dbReference type="NCBI Taxonomy" id="34070"/>
    <lineage>
        <taxon>Bacteria</taxon>
        <taxon>Pseudomonadati</taxon>
        <taxon>Pseudomonadota</taxon>
        <taxon>Betaproteobacteria</taxon>
        <taxon>Burkholderiales</taxon>
        <taxon>Oxalobacteraceae</taxon>
        <taxon>Telluria group</taxon>
        <taxon>Pseudoduganella</taxon>
    </lineage>
</organism>
<protein>
    <recommendedName>
        <fullName evidence="4">Tetratricopeptide repeat protein</fullName>
    </recommendedName>
</protein>